<dbReference type="GO" id="GO:0005886">
    <property type="term" value="C:plasma membrane"/>
    <property type="evidence" value="ECO:0007669"/>
    <property type="project" value="UniProtKB-SubCell"/>
</dbReference>
<feature type="transmembrane region" description="Helical" evidence="9">
    <location>
        <begin position="313"/>
        <end position="335"/>
    </location>
</feature>
<organism evidence="10 11">
    <name type="scientific">Polynucleobacter hirudinilacicola</name>
    <dbReference type="NCBI Taxonomy" id="1743166"/>
    <lineage>
        <taxon>Bacteria</taxon>
        <taxon>Pseudomonadati</taxon>
        <taxon>Pseudomonadota</taxon>
        <taxon>Betaproteobacteria</taxon>
        <taxon>Burkholderiales</taxon>
        <taxon>Burkholderiaceae</taxon>
        <taxon>Polynucleobacter</taxon>
    </lineage>
</organism>
<accession>A0A210RXD2</accession>
<evidence type="ECO:0000256" key="4">
    <source>
        <dbReference type="ARBA" id="ARBA00022519"/>
    </source>
</evidence>
<dbReference type="InterPro" id="IPR007272">
    <property type="entry name" value="Sulf_transp_TsuA/YedE"/>
</dbReference>
<feature type="transmembrane region" description="Helical" evidence="9">
    <location>
        <begin position="86"/>
        <end position="104"/>
    </location>
</feature>
<dbReference type="RefSeq" id="WP_087909861.1">
    <property type="nucleotide sequence ID" value="NZ_NAIA01000003.1"/>
</dbReference>
<evidence type="ECO:0000256" key="2">
    <source>
        <dbReference type="ARBA" id="ARBA00022448"/>
    </source>
</evidence>
<evidence type="ECO:0000256" key="7">
    <source>
        <dbReference type="ARBA" id="ARBA00023136"/>
    </source>
</evidence>
<dbReference type="Pfam" id="PF04143">
    <property type="entry name" value="Sulf_transp"/>
    <property type="match status" value="1"/>
</dbReference>
<evidence type="ECO:0000256" key="8">
    <source>
        <dbReference type="ARBA" id="ARBA00035655"/>
    </source>
</evidence>
<evidence type="ECO:0000256" key="3">
    <source>
        <dbReference type="ARBA" id="ARBA00022475"/>
    </source>
</evidence>
<evidence type="ECO:0000256" key="6">
    <source>
        <dbReference type="ARBA" id="ARBA00022989"/>
    </source>
</evidence>
<protein>
    <submittedName>
        <fullName evidence="10">Transporter</fullName>
    </submittedName>
</protein>
<feature type="transmembrane region" description="Helical" evidence="9">
    <location>
        <begin position="176"/>
        <end position="196"/>
    </location>
</feature>
<keyword evidence="3" id="KW-1003">Cell membrane</keyword>
<feature type="transmembrane region" description="Helical" evidence="9">
    <location>
        <begin position="54"/>
        <end position="74"/>
    </location>
</feature>
<proteinExistence type="inferred from homology"/>
<keyword evidence="4" id="KW-0997">Cell inner membrane</keyword>
<feature type="transmembrane region" description="Helical" evidence="9">
    <location>
        <begin position="273"/>
        <end position="293"/>
    </location>
</feature>
<evidence type="ECO:0000256" key="1">
    <source>
        <dbReference type="ARBA" id="ARBA00004429"/>
    </source>
</evidence>
<feature type="transmembrane region" description="Helical" evidence="9">
    <location>
        <begin position="203"/>
        <end position="223"/>
    </location>
</feature>
<comment type="subcellular location">
    <subcellularLocation>
        <location evidence="1">Cell inner membrane</location>
        <topology evidence="1">Multi-pass membrane protein</topology>
    </subcellularLocation>
</comment>
<sequence length="373" mass="39943">MDVVDINSLSRSVLWATFAITFVLGAVMQKTGFCTMGAVSDAFIMSSWDRLRQWFLAIGIAIVGFTLMSYLGLIDPLKSFYTGNRFLWLSTIVGSILFGFGMVLSSGCGSKTLVRIGGGNLKSIIVFMVLGLTAYMTMRGFLGVIRINTLDTVFIAFSTPQDLPSLLSGPFGMARANLHLALGLVIGFAFIAYALANKAFWTAENLIAGIVVGLAICAIWWVSGNLGYVAEDPNTLEEVFLVTNSGRMESLSFVAPYAYSLDWLMMYSDTSKVLTVGVVAVIGMILGSALVSIASKSFRWESFRNTEDTANHLLGATLMGFGGVTALGCTVGQGLSGISTLALGSFLALSGFIFGAYLGLRYLQFRLAPNPCS</sequence>
<gene>
    <name evidence="10" type="ORF">B6A14_07485</name>
</gene>
<evidence type="ECO:0000256" key="5">
    <source>
        <dbReference type="ARBA" id="ARBA00022692"/>
    </source>
</evidence>
<feature type="transmembrane region" description="Helical" evidence="9">
    <location>
        <begin position="341"/>
        <end position="360"/>
    </location>
</feature>
<feature type="transmembrane region" description="Helical" evidence="9">
    <location>
        <begin position="124"/>
        <end position="145"/>
    </location>
</feature>
<keyword evidence="11" id="KW-1185">Reference proteome</keyword>
<keyword evidence="2" id="KW-0813">Transport</keyword>
<evidence type="ECO:0000256" key="9">
    <source>
        <dbReference type="SAM" id="Phobius"/>
    </source>
</evidence>
<evidence type="ECO:0000313" key="10">
    <source>
        <dbReference type="EMBL" id="OWF65621.1"/>
    </source>
</evidence>
<dbReference type="OrthoDB" id="9794165at2"/>
<dbReference type="PANTHER" id="PTHR30574:SF1">
    <property type="entry name" value="SULPHUR TRANSPORT DOMAIN-CONTAINING PROTEIN"/>
    <property type="match status" value="1"/>
</dbReference>
<dbReference type="AlphaFoldDB" id="A0A210RXD2"/>
<evidence type="ECO:0000313" key="11">
    <source>
        <dbReference type="Proteomes" id="UP000196880"/>
    </source>
</evidence>
<reference evidence="10 11" key="1">
    <citation type="submission" date="2017-03" db="EMBL/GenBank/DDBJ databases">
        <title>New species Polynucleobacter sp. MWH-EgelM1-30-B4.</title>
        <authorList>
            <person name="Hahn M.W."/>
        </authorList>
    </citation>
    <scope>NUCLEOTIDE SEQUENCE [LARGE SCALE GENOMIC DNA]</scope>
    <source>
        <strain evidence="10 11">MWH-EgelM1-30-B4</strain>
    </source>
</reference>
<feature type="transmembrane region" description="Helical" evidence="9">
    <location>
        <begin position="12"/>
        <end position="33"/>
    </location>
</feature>
<comment type="caution">
    <text evidence="10">The sequence shown here is derived from an EMBL/GenBank/DDBJ whole genome shotgun (WGS) entry which is preliminary data.</text>
</comment>
<dbReference type="Proteomes" id="UP000196880">
    <property type="component" value="Unassembled WGS sequence"/>
</dbReference>
<name>A0A210RXD2_9BURK</name>
<dbReference type="EMBL" id="NAIA01000003">
    <property type="protein sequence ID" value="OWF65621.1"/>
    <property type="molecule type" value="Genomic_DNA"/>
</dbReference>
<keyword evidence="7 9" id="KW-0472">Membrane</keyword>
<keyword evidence="5 9" id="KW-0812">Transmembrane</keyword>
<dbReference type="PANTHER" id="PTHR30574">
    <property type="entry name" value="INNER MEMBRANE PROTEIN YEDE"/>
    <property type="match status" value="1"/>
</dbReference>
<keyword evidence="6 9" id="KW-1133">Transmembrane helix</keyword>
<comment type="similarity">
    <text evidence="8">Belongs to the TsuA/YedE (TC 9.B.102) family.</text>
</comment>